<keyword evidence="2" id="KW-0732">Signal</keyword>
<dbReference type="Gene3D" id="1.10.530.10">
    <property type="match status" value="1"/>
</dbReference>
<feature type="domain" description="LysM" evidence="3">
    <location>
        <begin position="153"/>
        <end position="197"/>
    </location>
</feature>
<evidence type="ECO:0000259" key="3">
    <source>
        <dbReference type="PROSITE" id="PS51782"/>
    </source>
</evidence>
<dbReference type="InterPro" id="IPR036779">
    <property type="entry name" value="LysM_dom_sf"/>
</dbReference>
<gene>
    <name evidence="4" type="ORF">ACFO0K_09170</name>
</gene>
<dbReference type="EMBL" id="JBHSEN010000002">
    <property type="protein sequence ID" value="MFC4429848.1"/>
    <property type="molecule type" value="Genomic_DNA"/>
</dbReference>
<evidence type="ECO:0000313" key="4">
    <source>
        <dbReference type="EMBL" id="MFC4429848.1"/>
    </source>
</evidence>
<evidence type="ECO:0000256" key="1">
    <source>
        <dbReference type="SAM" id="MobiDB-lite"/>
    </source>
</evidence>
<feature type="domain" description="LysM" evidence="3">
    <location>
        <begin position="286"/>
        <end position="330"/>
    </location>
</feature>
<feature type="region of interest" description="Disordered" evidence="1">
    <location>
        <begin position="128"/>
        <end position="149"/>
    </location>
</feature>
<proteinExistence type="predicted"/>
<dbReference type="CDD" id="cd00118">
    <property type="entry name" value="LysM"/>
    <property type="match status" value="5"/>
</dbReference>
<dbReference type="Gene3D" id="3.10.350.10">
    <property type="entry name" value="LysM domain"/>
    <property type="match status" value="5"/>
</dbReference>
<feature type="chain" id="PRO_5046163426" evidence="2">
    <location>
        <begin position="33"/>
        <end position="567"/>
    </location>
</feature>
<name>A0ABV8XYL5_9MICC</name>
<dbReference type="PANTHER" id="PTHR33734">
    <property type="entry name" value="LYSM DOMAIN-CONTAINING GPI-ANCHORED PROTEIN 2"/>
    <property type="match status" value="1"/>
</dbReference>
<dbReference type="SMART" id="SM00257">
    <property type="entry name" value="LysM"/>
    <property type="match status" value="5"/>
</dbReference>
<organism evidence="4 5">
    <name type="scientific">Citricoccus alkalitolerans</name>
    <dbReference type="NCBI Taxonomy" id="246603"/>
    <lineage>
        <taxon>Bacteria</taxon>
        <taxon>Bacillati</taxon>
        <taxon>Actinomycetota</taxon>
        <taxon>Actinomycetes</taxon>
        <taxon>Micrococcales</taxon>
        <taxon>Micrococcaceae</taxon>
        <taxon>Citricoccus</taxon>
    </lineage>
</organism>
<dbReference type="PANTHER" id="PTHR33734:SF22">
    <property type="entry name" value="MEMBRANE-BOUND LYTIC MUREIN TRANSGLYCOSYLASE D"/>
    <property type="match status" value="1"/>
</dbReference>
<dbReference type="Pfam" id="PF01464">
    <property type="entry name" value="SLT"/>
    <property type="match status" value="1"/>
</dbReference>
<evidence type="ECO:0000256" key="2">
    <source>
        <dbReference type="SAM" id="SignalP"/>
    </source>
</evidence>
<dbReference type="SUPFAM" id="SSF53955">
    <property type="entry name" value="Lysozyme-like"/>
    <property type="match status" value="1"/>
</dbReference>
<feature type="signal peptide" evidence="2">
    <location>
        <begin position="1"/>
        <end position="32"/>
    </location>
</feature>
<feature type="domain" description="LysM" evidence="3">
    <location>
        <begin position="220"/>
        <end position="264"/>
    </location>
</feature>
<dbReference type="RefSeq" id="WP_344227467.1">
    <property type="nucleotide sequence ID" value="NZ_BAAALH010000001.1"/>
</dbReference>
<feature type="compositionally biased region" description="Low complexity" evidence="1">
    <location>
        <begin position="133"/>
        <end position="149"/>
    </location>
</feature>
<comment type="caution">
    <text evidence="4">The sequence shown here is derived from an EMBL/GenBank/DDBJ whole genome shotgun (WGS) entry which is preliminary data.</text>
</comment>
<sequence>MTDRPSGTPRLLKSALATSTLPLMVLGSAALAAPAVADAPRQALTPRAASPVNIETAQVRLSSATLASSVPTSFSGAGAVKSAKAAASYTVKAGDTLSHIAVRHDLSLSALLKANGLSASTIIHPGQKLTLPGSAPSSSSTSAQPASSGTTAQTYTVKAGDTLSHVAVRHGLALSSLLTANGLSASSIIYPGQKLTLSGGTTVAPASSGTSPTGTSTTAKTYTVASGDTLYGISARHGVSLSALLKANGISASSTIYPGQKLKLSGGGSAPAATPAGSASGNTASTTYTVKSGDTLSGIAARNGMGLSVLLKANGLSSTAIIHPGQKLKLSGNTTVAPASSSASDGSTVQSYTVKSGDTLYGIASRNGISLATLLTANGFSESATIHPGQKLNLSGSGASAAPAEGDLVPNTFLHYTYPDHIVRDANENKRALLNAGVPSRSQMQAIIADTARQMGVDPSLALAHAFTESSFNHASVSPANAIGAMQVIPSSGDWASDLVGRKLNLLDPHDNATAGIAIIRQLQRTAGSFDIGVAAYYQGLGGVQRNGMKSDTKDYVAKVKNYMKRF</sequence>
<evidence type="ECO:0000313" key="5">
    <source>
        <dbReference type="Proteomes" id="UP001595965"/>
    </source>
</evidence>
<dbReference type="InterPro" id="IPR008258">
    <property type="entry name" value="Transglycosylase_SLT_dom_1"/>
</dbReference>
<accession>A0ABV8XYL5</accession>
<feature type="domain" description="LysM" evidence="3">
    <location>
        <begin position="87"/>
        <end position="131"/>
    </location>
</feature>
<dbReference type="Proteomes" id="UP001595965">
    <property type="component" value="Unassembled WGS sequence"/>
</dbReference>
<dbReference type="InterPro" id="IPR023346">
    <property type="entry name" value="Lysozyme-like_dom_sf"/>
</dbReference>
<dbReference type="SUPFAM" id="SSF54106">
    <property type="entry name" value="LysM domain"/>
    <property type="match status" value="5"/>
</dbReference>
<dbReference type="Pfam" id="PF01476">
    <property type="entry name" value="LysM"/>
    <property type="match status" value="5"/>
</dbReference>
<protein>
    <submittedName>
        <fullName evidence="4">LysM peptidoglycan-binding domain-containing protein</fullName>
    </submittedName>
</protein>
<feature type="compositionally biased region" description="Low complexity" evidence="1">
    <location>
        <begin position="204"/>
        <end position="219"/>
    </location>
</feature>
<feature type="domain" description="LysM" evidence="3">
    <location>
        <begin position="350"/>
        <end position="394"/>
    </location>
</feature>
<dbReference type="InterPro" id="IPR018392">
    <property type="entry name" value="LysM"/>
</dbReference>
<feature type="region of interest" description="Disordered" evidence="1">
    <location>
        <begin position="200"/>
        <end position="219"/>
    </location>
</feature>
<dbReference type="PROSITE" id="PS51782">
    <property type="entry name" value="LYSM"/>
    <property type="match status" value="5"/>
</dbReference>
<reference evidence="5" key="1">
    <citation type="journal article" date="2019" name="Int. J. Syst. Evol. Microbiol.">
        <title>The Global Catalogue of Microorganisms (GCM) 10K type strain sequencing project: providing services to taxonomists for standard genome sequencing and annotation.</title>
        <authorList>
            <consortium name="The Broad Institute Genomics Platform"/>
            <consortium name="The Broad Institute Genome Sequencing Center for Infectious Disease"/>
            <person name="Wu L."/>
            <person name="Ma J."/>
        </authorList>
    </citation>
    <scope>NUCLEOTIDE SEQUENCE [LARGE SCALE GENOMIC DNA]</scope>
    <source>
        <strain evidence="5">CGMCC 1.12125</strain>
    </source>
</reference>
<keyword evidence="5" id="KW-1185">Reference proteome</keyword>